<reference evidence="2 3" key="1">
    <citation type="journal article" date="2014" name="Genome Announc.">
        <title>Genome sequence of the basidiomycetous fungus Pseudozyma aphidis DSM70725, an efficient producer of biosurfactant mannosylerythritol lipids.</title>
        <authorList>
            <person name="Lorenz S."/>
            <person name="Guenther M."/>
            <person name="Grumaz C."/>
            <person name="Rupp S."/>
            <person name="Zibek S."/>
            <person name="Sohn K."/>
        </authorList>
    </citation>
    <scope>NUCLEOTIDE SEQUENCE [LARGE SCALE GENOMIC DNA]</scope>
    <source>
        <strain evidence="3">ATCC 32657 / CBS 517.83 / DSM 70725 / JCM 10318 / NBRC 10182 / NRRL Y-7954 / St-0401</strain>
    </source>
</reference>
<keyword evidence="3" id="KW-1185">Reference proteome</keyword>
<organism evidence="2 3">
    <name type="scientific">Moesziomyces aphidis</name>
    <name type="common">Pseudozyma aphidis</name>
    <dbReference type="NCBI Taxonomy" id="84754"/>
    <lineage>
        <taxon>Eukaryota</taxon>
        <taxon>Fungi</taxon>
        <taxon>Dikarya</taxon>
        <taxon>Basidiomycota</taxon>
        <taxon>Ustilaginomycotina</taxon>
        <taxon>Ustilaginomycetes</taxon>
        <taxon>Ustilaginales</taxon>
        <taxon>Ustilaginaceae</taxon>
        <taxon>Moesziomyces</taxon>
    </lineage>
</organism>
<dbReference type="HOGENOM" id="CLU_1283753_0_0_1"/>
<feature type="region of interest" description="Disordered" evidence="1">
    <location>
        <begin position="180"/>
        <end position="215"/>
    </location>
</feature>
<protein>
    <submittedName>
        <fullName evidence="2">Uncharacterized protein</fullName>
    </submittedName>
</protein>
<evidence type="ECO:0000313" key="2">
    <source>
        <dbReference type="EMBL" id="ETS64927.1"/>
    </source>
</evidence>
<sequence>MELFVFRRLQYVRDATSRVESGALCILAIVHGTGGRNAINRLCDAHRIRARVAGVEELRDLVARYRFSASCLAELCRARRAQTGPPATTPLEPTSAASSSERVVLGLLRANNAQPGAINSALQASAVPSSAWRVRHPDAPMAAAEAERTAEATALALTFDLRPLRQAMPLELDYMTTQQRMNGKKTARTEEAHRHWRDRRQADRLAQEETPHGRD</sequence>
<evidence type="ECO:0000313" key="3">
    <source>
        <dbReference type="Proteomes" id="UP000019462"/>
    </source>
</evidence>
<name>W3VVS7_MOEAP</name>
<comment type="caution">
    <text evidence="2">The sequence shown here is derived from an EMBL/GenBank/DDBJ whole genome shotgun (WGS) entry which is preliminary data.</text>
</comment>
<dbReference type="Proteomes" id="UP000019462">
    <property type="component" value="Unassembled WGS sequence"/>
</dbReference>
<accession>W3VVS7</accession>
<evidence type="ECO:0000256" key="1">
    <source>
        <dbReference type="SAM" id="MobiDB-lite"/>
    </source>
</evidence>
<feature type="compositionally biased region" description="Basic and acidic residues" evidence="1">
    <location>
        <begin position="187"/>
        <end position="215"/>
    </location>
</feature>
<proteinExistence type="predicted"/>
<dbReference type="EMBL" id="AWNI01000003">
    <property type="protein sequence ID" value="ETS64927.1"/>
    <property type="molecule type" value="Genomic_DNA"/>
</dbReference>
<dbReference type="AlphaFoldDB" id="W3VVS7"/>
<gene>
    <name evidence="2" type="ORF">PaG_00361</name>
</gene>